<evidence type="ECO:0000256" key="4">
    <source>
        <dbReference type="ARBA" id="ARBA00022490"/>
    </source>
</evidence>
<dbReference type="FunFam" id="3.30.70.380:FF:000001">
    <property type="entry name" value="Phenylalanine--tRNA ligase beta subunit"/>
    <property type="match status" value="1"/>
</dbReference>
<evidence type="ECO:0000256" key="3">
    <source>
        <dbReference type="ARBA" id="ARBA00011209"/>
    </source>
</evidence>
<dbReference type="InterPro" id="IPR033714">
    <property type="entry name" value="tRNA_bind_bactPheRS"/>
</dbReference>
<dbReference type="InterPro" id="IPR005146">
    <property type="entry name" value="B3/B4_tRNA-bd"/>
</dbReference>
<dbReference type="InterPro" id="IPR045060">
    <property type="entry name" value="Phe-tRNA-ligase_IIc_bsu"/>
</dbReference>
<evidence type="ECO:0000259" key="19">
    <source>
        <dbReference type="PROSITE" id="PS51483"/>
    </source>
</evidence>
<dbReference type="PANTHER" id="PTHR10947:SF0">
    <property type="entry name" value="PHENYLALANINE--TRNA LIGASE BETA SUBUNIT"/>
    <property type="match status" value="1"/>
</dbReference>
<dbReference type="Pfam" id="PF17759">
    <property type="entry name" value="tRNA_synthFbeta"/>
    <property type="match status" value="1"/>
</dbReference>
<feature type="binding site" evidence="15">
    <location>
        <position position="474"/>
    </location>
    <ligand>
        <name>Mg(2+)</name>
        <dbReference type="ChEBI" id="CHEBI:18420"/>
        <note>shared with alpha subunit</note>
    </ligand>
</feature>
<dbReference type="Gene3D" id="2.40.50.140">
    <property type="entry name" value="Nucleic acid-binding proteins"/>
    <property type="match status" value="1"/>
</dbReference>
<comment type="subunit">
    <text evidence="3 15">Tetramer of two alpha and two beta subunits.</text>
</comment>
<keyword evidence="10 15" id="KW-0460">Magnesium</keyword>
<dbReference type="SUPFAM" id="SSF46955">
    <property type="entry name" value="Putative DNA-binding domain"/>
    <property type="match status" value="1"/>
</dbReference>
<dbReference type="Gene3D" id="3.30.70.380">
    <property type="entry name" value="Ferrodoxin-fold anticodon-binding domain"/>
    <property type="match status" value="1"/>
</dbReference>
<comment type="subcellular location">
    <subcellularLocation>
        <location evidence="1 15">Cytoplasm</location>
    </subcellularLocation>
</comment>
<dbReference type="GO" id="GO:0005524">
    <property type="term" value="F:ATP binding"/>
    <property type="evidence" value="ECO:0007669"/>
    <property type="project" value="UniProtKB-UniRule"/>
</dbReference>
<keyword evidence="8 15" id="KW-0547">Nucleotide-binding</keyword>
<feature type="domain" description="TRNA-binding" evidence="17">
    <location>
        <begin position="39"/>
        <end position="148"/>
    </location>
</feature>
<evidence type="ECO:0000256" key="9">
    <source>
        <dbReference type="ARBA" id="ARBA00022840"/>
    </source>
</evidence>
<evidence type="ECO:0000259" key="17">
    <source>
        <dbReference type="PROSITE" id="PS50886"/>
    </source>
</evidence>
<dbReference type="Gene3D" id="3.30.56.10">
    <property type="match status" value="2"/>
</dbReference>
<protein>
    <recommendedName>
        <fullName evidence="15">Phenylalanine--tRNA ligase beta subunit</fullName>
        <ecNumber evidence="15">6.1.1.20</ecNumber>
    </recommendedName>
    <alternativeName>
        <fullName evidence="15">Phenylalanyl-tRNA synthetase beta subunit</fullName>
        <shortName evidence="15">PheRS</shortName>
    </alternativeName>
</protein>
<feature type="binding site" evidence="15">
    <location>
        <position position="470"/>
    </location>
    <ligand>
        <name>Mg(2+)</name>
        <dbReference type="ChEBI" id="CHEBI:18420"/>
        <note>shared with alpha subunit</note>
    </ligand>
</feature>
<comment type="catalytic activity">
    <reaction evidence="14 15">
        <text>tRNA(Phe) + L-phenylalanine + ATP = L-phenylalanyl-tRNA(Phe) + AMP + diphosphate + H(+)</text>
        <dbReference type="Rhea" id="RHEA:19413"/>
        <dbReference type="Rhea" id="RHEA-COMP:9668"/>
        <dbReference type="Rhea" id="RHEA-COMP:9699"/>
        <dbReference type="ChEBI" id="CHEBI:15378"/>
        <dbReference type="ChEBI" id="CHEBI:30616"/>
        <dbReference type="ChEBI" id="CHEBI:33019"/>
        <dbReference type="ChEBI" id="CHEBI:58095"/>
        <dbReference type="ChEBI" id="CHEBI:78442"/>
        <dbReference type="ChEBI" id="CHEBI:78531"/>
        <dbReference type="ChEBI" id="CHEBI:456215"/>
        <dbReference type="EC" id="6.1.1.20"/>
    </reaction>
</comment>
<keyword evidence="12 15" id="KW-0648">Protein biosynthesis</keyword>
<keyword evidence="6 15" id="KW-0436">Ligase</keyword>
<evidence type="ECO:0000256" key="13">
    <source>
        <dbReference type="ARBA" id="ARBA00023146"/>
    </source>
</evidence>
<dbReference type="Pfam" id="PF03483">
    <property type="entry name" value="B3_4"/>
    <property type="match status" value="1"/>
</dbReference>
<dbReference type="Gene3D" id="3.30.930.10">
    <property type="entry name" value="Bira Bifunctional Protein, Domain 2"/>
    <property type="match status" value="1"/>
</dbReference>
<dbReference type="Pfam" id="PF03484">
    <property type="entry name" value="B5"/>
    <property type="match status" value="1"/>
</dbReference>
<dbReference type="InterPro" id="IPR045864">
    <property type="entry name" value="aa-tRNA-synth_II/BPL/LPL"/>
</dbReference>
<keyword evidence="13 15" id="KW-0030">Aminoacyl-tRNA synthetase</keyword>
<dbReference type="AlphaFoldDB" id="G3BMS9"/>
<dbReference type="InterPro" id="IPR004532">
    <property type="entry name" value="Phe-tRNA-ligase_IIc_bsu_bact"/>
</dbReference>
<feature type="binding site" evidence="15">
    <location>
        <position position="473"/>
    </location>
    <ligand>
        <name>Mg(2+)</name>
        <dbReference type="ChEBI" id="CHEBI:18420"/>
        <note>shared with alpha subunit</note>
    </ligand>
</feature>
<evidence type="ECO:0000256" key="12">
    <source>
        <dbReference type="ARBA" id="ARBA00022917"/>
    </source>
</evidence>
<organism evidence="20">
    <name type="scientific">uncultured Atribacterota bacterium</name>
    <dbReference type="NCBI Taxonomy" id="263865"/>
    <lineage>
        <taxon>Bacteria</taxon>
        <taxon>Pseudomonadati</taxon>
        <taxon>Atribacterota</taxon>
        <taxon>environmental samples</taxon>
    </lineage>
</organism>
<dbReference type="SMART" id="SM00896">
    <property type="entry name" value="FDX-ACB"/>
    <property type="match status" value="1"/>
</dbReference>
<dbReference type="InterPro" id="IPR005147">
    <property type="entry name" value="tRNA_synthase_B5-dom"/>
</dbReference>
<dbReference type="FunFam" id="3.50.40.10:FF:000001">
    <property type="entry name" value="Phenylalanine--tRNA ligase beta subunit"/>
    <property type="match status" value="1"/>
</dbReference>
<evidence type="ECO:0000256" key="5">
    <source>
        <dbReference type="ARBA" id="ARBA00022555"/>
    </source>
</evidence>
<dbReference type="InterPro" id="IPR005121">
    <property type="entry name" value="Fdx_antiC-bd"/>
</dbReference>
<dbReference type="PROSITE" id="PS51447">
    <property type="entry name" value="FDX_ACB"/>
    <property type="match status" value="1"/>
</dbReference>
<dbReference type="GO" id="GO:0004826">
    <property type="term" value="F:phenylalanine-tRNA ligase activity"/>
    <property type="evidence" value="ECO:0007669"/>
    <property type="project" value="UniProtKB-UniRule"/>
</dbReference>
<dbReference type="HAMAP" id="MF_00283">
    <property type="entry name" value="Phe_tRNA_synth_beta1"/>
    <property type="match status" value="1"/>
</dbReference>
<keyword evidence="11 16" id="KW-0694">RNA-binding</keyword>
<feature type="domain" description="FDX-ACB" evidence="18">
    <location>
        <begin position="719"/>
        <end position="812"/>
    </location>
</feature>
<dbReference type="SUPFAM" id="SSF50249">
    <property type="entry name" value="Nucleic acid-binding proteins"/>
    <property type="match status" value="1"/>
</dbReference>
<dbReference type="EMBL" id="GU180083">
    <property type="protein sequence ID" value="ADM95038.1"/>
    <property type="molecule type" value="Genomic_DNA"/>
</dbReference>
<feature type="domain" description="B5" evidence="19">
    <location>
        <begin position="404"/>
        <end position="486"/>
    </location>
</feature>
<evidence type="ECO:0000256" key="10">
    <source>
        <dbReference type="ARBA" id="ARBA00022842"/>
    </source>
</evidence>
<keyword evidence="7 15" id="KW-0479">Metal-binding</keyword>
<accession>G3BMS9</accession>
<keyword evidence="5 16" id="KW-0820">tRNA-binding</keyword>
<dbReference type="PROSITE" id="PS51483">
    <property type="entry name" value="B5"/>
    <property type="match status" value="1"/>
</dbReference>
<evidence type="ECO:0000256" key="2">
    <source>
        <dbReference type="ARBA" id="ARBA00008653"/>
    </source>
</evidence>
<evidence type="ECO:0000259" key="18">
    <source>
        <dbReference type="PROSITE" id="PS51447"/>
    </source>
</evidence>
<dbReference type="PROSITE" id="PS50886">
    <property type="entry name" value="TRBD"/>
    <property type="match status" value="1"/>
</dbReference>
<dbReference type="GO" id="GO:0009328">
    <property type="term" value="C:phenylalanine-tRNA ligase complex"/>
    <property type="evidence" value="ECO:0007669"/>
    <property type="project" value="TreeGrafter"/>
</dbReference>
<dbReference type="CDD" id="cd02796">
    <property type="entry name" value="tRNA_bind_bactPheRS"/>
    <property type="match status" value="1"/>
</dbReference>
<proteinExistence type="inferred from homology"/>
<keyword evidence="4 15" id="KW-0963">Cytoplasm</keyword>
<dbReference type="Pfam" id="PF01588">
    <property type="entry name" value="tRNA_bind"/>
    <property type="match status" value="1"/>
</dbReference>
<dbReference type="PANTHER" id="PTHR10947">
    <property type="entry name" value="PHENYLALANYL-TRNA SYNTHETASE BETA CHAIN AND LEUCINE-RICH REPEAT-CONTAINING PROTEIN 47"/>
    <property type="match status" value="1"/>
</dbReference>
<comment type="cofactor">
    <cofactor evidence="15">
        <name>Mg(2+)</name>
        <dbReference type="ChEBI" id="CHEBI:18420"/>
    </cofactor>
    <text evidence="15">Binds 2 magnesium ions per tetramer.</text>
</comment>
<dbReference type="EC" id="6.1.1.20" evidence="15"/>
<evidence type="ECO:0000256" key="1">
    <source>
        <dbReference type="ARBA" id="ARBA00004496"/>
    </source>
</evidence>
<evidence type="ECO:0000256" key="8">
    <source>
        <dbReference type="ARBA" id="ARBA00022741"/>
    </source>
</evidence>
<dbReference type="SMART" id="SM00873">
    <property type="entry name" value="B3_4"/>
    <property type="match status" value="1"/>
</dbReference>
<evidence type="ECO:0000256" key="6">
    <source>
        <dbReference type="ARBA" id="ARBA00022598"/>
    </source>
</evidence>
<dbReference type="NCBIfam" id="NF045760">
    <property type="entry name" value="YtpR"/>
    <property type="match status" value="1"/>
</dbReference>
<evidence type="ECO:0000256" key="15">
    <source>
        <dbReference type="HAMAP-Rule" id="MF_00283"/>
    </source>
</evidence>
<dbReference type="InterPro" id="IPR041616">
    <property type="entry name" value="PheRS_beta_core"/>
</dbReference>
<evidence type="ECO:0000256" key="14">
    <source>
        <dbReference type="ARBA" id="ARBA00049255"/>
    </source>
</evidence>
<dbReference type="InterPro" id="IPR020825">
    <property type="entry name" value="Phe-tRNA_synthase-like_B3/B4"/>
</dbReference>
<dbReference type="InterPro" id="IPR036690">
    <property type="entry name" value="Fdx_antiC-bd_sf"/>
</dbReference>
<dbReference type="Gene3D" id="3.50.40.10">
    <property type="entry name" value="Phenylalanyl-trna Synthetase, Chain B, domain 3"/>
    <property type="match status" value="1"/>
</dbReference>
<reference evidence="20" key="1">
    <citation type="submission" date="2009-11" db="EMBL/GenBank/DDBJ databases">
        <title>Microbial diversity profiles of fluids from low-temperature petroleum reservoirs with and without exogenous water perturbation.</title>
        <authorList>
            <person name="Pham V.D."/>
            <person name="Hnatow L.L."/>
            <person name="Zhang S."/>
            <person name="Fallon R.D."/>
            <person name="DeLong E.F."/>
            <person name="Keeler S.J."/>
        </authorList>
    </citation>
    <scope>NUCLEOTIDE SEQUENCE</scope>
</reference>
<evidence type="ECO:0000256" key="11">
    <source>
        <dbReference type="ARBA" id="ARBA00022884"/>
    </source>
</evidence>
<dbReference type="SUPFAM" id="SSF55681">
    <property type="entry name" value="Class II aaRS and biotin synthetases"/>
    <property type="match status" value="1"/>
</dbReference>
<comment type="similarity">
    <text evidence="2 15">Belongs to the phenylalanyl-tRNA synthetase beta subunit family. Type 1 subfamily.</text>
</comment>
<dbReference type="NCBIfam" id="TIGR00472">
    <property type="entry name" value="pheT_bact"/>
    <property type="match status" value="1"/>
</dbReference>
<feature type="binding site" evidence="15">
    <location>
        <position position="464"/>
    </location>
    <ligand>
        <name>Mg(2+)</name>
        <dbReference type="ChEBI" id="CHEBI:18420"/>
        <note>shared with alpha subunit</note>
    </ligand>
</feature>
<dbReference type="GO" id="GO:0006432">
    <property type="term" value="P:phenylalanyl-tRNA aminoacylation"/>
    <property type="evidence" value="ECO:0007669"/>
    <property type="project" value="UniProtKB-UniRule"/>
</dbReference>
<keyword evidence="9 15" id="KW-0067">ATP-binding</keyword>
<dbReference type="InterPro" id="IPR012340">
    <property type="entry name" value="NA-bd_OB-fold"/>
</dbReference>
<dbReference type="InterPro" id="IPR009061">
    <property type="entry name" value="DNA-bd_dom_put_sf"/>
</dbReference>
<dbReference type="GO" id="GO:0000049">
    <property type="term" value="F:tRNA binding"/>
    <property type="evidence" value="ECO:0007669"/>
    <property type="project" value="UniProtKB-UniRule"/>
</dbReference>
<dbReference type="SUPFAM" id="SSF54991">
    <property type="entry name" value="Anticodon-binding domain of PheRS"/>
    <property type="match status" value="1"/>
</dbReference>
<evidence type="ECO:0000256" key="7">
    <source>
        <dbReference type="ARBA" id="ARBA00022723"/>
    </source>
</evidence>
<dbReference type="SMART" id="SM00874">
    <property type="entry name" value="B5"/>
    <property type="match status" value="1"/>
</dbReference>
<evidence type="ECO:0000313" key="20">
    <source>
        <dbReference type="EMBL" id="ADM95038.1"/>
    </source>
</evidence>
<name>G3BMS9_9BACT</name>
<evidence type="ECO:0000256" key="16">
    <source>
        <dbReference type="PROSITE-ProRule" id="PRU00209"/>
    </source>
</evidence>
<gene>
    <name evidence="15" type="primary">pheT</name>
</gene>
<dbReference type="GO" id="GO:0000287">
    <property type="term" value="F:magnesium ion binding"/>
    <property type="evidence" value="ECO:0007669"/>
    <property type="project" value="UniProtKB-UniRule"/>
</dbReference>
<dbReference type="InterPro" id="IPR002547">
    <property type="entry name" value="tRNA-bd_dom"/>
</dbReference>
<dbReference type="CDD" id="cd00769">
    <property type="entry name" value="PheRS_beta_core"/>
    <property type="match status" value="1"/>
</dbReference>
<sequence length="812" mass="92352">MQISYNLLKEYVDIDIKAEELAECLSKKGIVIAHTKPVLEKVRGVLVGEIVEIEPIYGSENLSVCIVDIKNNKLNIVCGAKNIQVGDYVPVVIEGGTLPGLKRVEGKKIQGVYSEGMICSASELGLEKSKSPGVLVLDKNFPLGANIEELEEIGNDVIFDVEIFSNRPDLLSIIGIAREISVFTGKPLRLPEIKIKEIEELVSDCISVEVIDAELCPRYSGRVIKGLQVKESPFWLRWKLFLLGIRPINNIVDVTNYVMMETGQPLHAFDLSFIHGQKIIVRRANSGERLITLDGVKRILTRENLVIADCDRAIALAGVMGGENSEIQTTTKDVFLESAYFDPVNNRRTSRHFSLRTDASNRFEKGIDPYGQVFALNRAAYLINQITSGKILSGVIDQFSKKLSKKKSIKLEIPKVNRILGTNIGQDNRETKEKIIDILTKLEFKIDKQYDNCLELTPPTFRGDVEREIDVIEEIARIFGYENIPSTLFNSTVVQEGKDKRQKTLDKIRNILISLGMHEIISYSMITPKYLDWLKLPNSHYLSQTVKLANPLIQEQTILRTTLIPGIIKTIQWNINHRIDKIKVFEIGRVYFPQNKSESKTSLPMEKIMIGGGITKIGRGNLWEKTENWDLYYLKGILESLFDSLRIYNIDYLPGDLPFFQTNENVTVTSNGKTIAIFGKLHPDITEFLDIKGNLFIFELDFAELYSLLKKEITYQPLPKYPYIQRDLAIVVAENINFAQIKREVEKVRPDIIQKVELFDVFRGKQIKMGYKSMAFSIFFQAEDRTLTDSEIDKIIENVTIKLKKDFQAELR</sequence>
<dbReference type="SUPFAM" id="SSF56037">
    <property type="entry name" value="PheT/TilS domain"/>
    <property type="match status" value="1"/>
</dbReference>
<dbReference type="Pfam" id="PF03147">
    <property type="entry name" value="FDX-ACB"/>
    <property type="match status" value="1"/>
</dbReference>